<reference evidence="3 4" key="1">
    <citation type="submission" date="2015-01" db="EMBL/GenBank/DDBJ databases">
        <title>The Genome Sequence of Fonsecaea multimorphosa CBS 102226.</title>
        <authorList>
            <consortium name="The Broad Institute Genomics Platform"/>
            <person name="Cuomo C."/>
            <person name="de Hoog S."/>
            <person name="Gorbushina A."/>
            <person name="Stielow B."/>
            <person name="Teixiera M."/>
            <person name="Abouelleil A."/>
            <person name="Chapman S.B."/>
            <person name="Priest M."/>
            <person name="Young S.K."/>
            <person name="Wortman J."/>
            <person name="Nusbaum C."/>
            <person name="Birren B."/>
        </authorList>
    </citation>
    <scope>NUCLEOTIDE SEQUENCE [LARGE SCALE GENOMIC DNA]</scope>
    <source>
        <strain evidence="3 4">CBS 102226</strain>
    </source>
</reference>
<dbReference type="AlphaFoldDB" id="A0A0D2JVJ0"/>
<evidence type="ECO:0000256" key="1">
    <source>
        <dbReference type="ARBA" id="ARBA00005986"/>
    </source>
</evidence>
<evidence type="ECO:0000313" key="4">
    <source>
        <dbReference type="Proteomes" id="UP000053411"/>
    </source>
</evidence>
<dbReference type="EMBL" id="KN848087">
    <property type="protein sequence ID" value="KIX94524.1"/>
    <property type="molecule type" value="Genomic_DNA"/>
</dbReference>
<accession>A0A0D2JVJ0</accession>
<proteinExistence type="inferred from homology"/>
<dbReference type="Proteomes" id="UP000053411">
    <property type="component" value="Unassembled WGS sequence"/>
</dbReference>
<dbReference type="GeneID" id="27715656"/>
<dbReference type="InterPro" id="IPR011008">
    <property type="entry name" value="Dimeric_a/b-barrel"/>
</dbReference>
<dbReference type="Gene3D" id="3.30.70.100">
    <property type="match status" value="1"/>
</dbReference>
<dbReference type="RefSeq" id="XP_016628647.1">
    <property type="nucleotide sequence ID" value="XM_016780404.1"/>
</dbReference>
<evidence type="ECO:0000313" key="3">
    <source>
        <dbReference type="EMBL" id="KIX94524.1"/>
    </source>
</evidence>
<dbReference type="InterPro" id="IPR009799">
    <property type="entry name" value="EthD_dom"/>
</dbReference>
<dbReference type="OrthoDB" id="3454835at2759"/>
<dbReference type="VEuPathDB" id="FungiDB:Z520_09910"/>
<dbReference type="Pfam" id="PF07110">
    <property type="entry name" value="EthD"/>
    <property type="match status" value="1"/>
</dbReference>
<evidence type="ECO:0000259" key="2">
    <source>
        <dbReference type="Pfam" id="PF07110"/>
    </source>
</evidence>
<feature type="domain" description="EthD" evidence="2">
    <location>
        <begin position="9"/>
        <end position="58"/>
    </location>
</feature>
<comment type="similarity">
    <text evidence="1">Belongs to the tpcK family.</text>
</comment>
<keyword evidence="4" id="KW-1185">Reference proteome</keyword>
<protein>
    <recommendedName>
        <fullName evidence="2">EthD domain-containing protein</fullName>
    </recommendedName>
</protein>
<sequence>MAKQFHRIPHRDEAIGVPPQYDGIADFTFDRYEDMEAFYKDPFYLEHIRPDELRFIDVDNIVFSVGRDVKVIEGGKNVHSTPTGY</sequence>
<dbReference type="STRING" id="1442371.A0A0D2JVJ0"/>
<gene>
    <name evidence="3" type="ORF">Z520_09910</name>
</gene>
<organism evidence="3 4">
    <name type="scientific">Fonsecaea multimorphosa CBS 102226</name>
    <dbReference type="NCBI Taxonomy" id="1442371"/>
    <lineage>
        <taxon>Eukaryota</taxon>
        <taxon>Fungi</taxon>
        <taxon>Dikarya</taxon>
        <taxon>Ascomycota</taxon>
        <taxon>Pezizomycotina</taxon>
        <taxon>Eurotiomycetes</taxon>
        <taxon>Chaetothyriomycetidae</taxon>
        <taxon>Chaetothyriales</taxon>
        <taxon>Herpotrichiellaceae</taxon>
        <taxon>Fonsecaea</taxon>
    </lineage>
</organism>
<dbReference type="SUPFAM" id="SSF54909">
    <property type="entry name" value="Dimeric alpha+beta barrel"/>
    <property type="match status" value="1"/>
</dbReference>
<name>A0A0D2JVJ0_9EURO</name>
<dbReference type="GO" id="GO:0016491">
    <property type="term" value="F:oxidoreductase activity"/>
    <property type="evidence" value="ECO:0007669"/>
    <property type="project" value="InterPro"/>
</dbReference>